<dbReference type="RefSeq" id="WP_106337761.1">
    <property type="nucleotide sequence ID" value="NZ_PVZS01000015.1"/>
</dbReference>
<keyword evidence="4 7" id="KW-0812">Transmembrane</keyword>
<gene>
    <name evidence="8" type="ORF">SLNSH_14675</name>
</gene>
<comment type="caution">
    <text evidence="8">The sequence shown here is derived from an EMBL/GenBank/DDBJ whole genome shotgun (WGS) entry which is preliminary data.</text>
</comment>
<dbReference type="PRINTS" id="PR00953">
    <property type="entry name" value="TYPE3IMRPROT"/>
</dbReference>
<keyword evidence="6 7" id="KW-0472">Membrane</keyword>
<dbReference type="GO" id="GO:0005886">
    <property type="term" value="C:plasma membrane"/>
    <property type="evidence" value="ECO:0007669"/>
    <property type="project" value="UniProtKB-SubCell"/>
</dbReference>
<evidence type="ECO:0000313" key="9">
    <source>
        <dbReference type="Proteomes" id="UP000239772"/>
    </source>
</evidence>
<sequence length="257" mass="26958">MSGDAIGAISLVLVAAARPAGFIAVFPLFGWLNIPPIVRAVIAFGLGLPMAARLGSGSPDEAVGVLRLFLLATKELAIGAFVAVILALPLWAVQGAGDLIDNDRGASAQNQFDPINALEITVSGQFFLMTALLWLVASDGFHLVIESLYGTYDVWPLLSFAPSIRPPGGSALGAVLLTLTKSAAVLCAPLFLVMTLVGLGAELAGRGQSQFHVRDSTPALKNLAFLLLLPPYVMFLASFLKFEFADSLKLARAILGL</sequence>
<keyword evidence="9" id="KW-1185">Reference proteome</keyword>
<evidence type="ECO:0000256" key="3">
    <source>
        <dbReference type="ARBA" id="ARBA00022475"/>
    </source>
</evidence>
<evidence type="ECO:0000256" key="4">
    <source>
        <dbReference type="ARBA" id="ARBA00022692"/>
    </source>
</evidence>
<protein>
    <recommendedName>
        <fullName evidence="10">EscT/YscT/HrcT family type III secretion system export apparatus protein</fullName>
    </recommendedName>
</protein>
<dbReference type="AlphaFoldDB" id="A0A2T1HRG5"/>
<comment type="similarity">
    <text evidence="2">Belongs to the FliR/MopE/SpaR family.</text>
</comment>
<dbReference type="Proteomes" id="UP000239772">
    <property type="component" value="Unassembled WGS sequence"/>
</dbReference>
<evidence type="ECO:0008006" key="10">
    <source>
        <dbReference type="Google" id="ProtNLM"/>
    </source>
</evidence>
<dbReference type="InterPro" id="IPR002010">
    <property type="entry name" value="T3SS_IM_R"/>
</dbReference>
<dbReference type="OrthoDB" id="9807748at2"/>
<feature type="transmembrane region" description="Helical" evidence="7">
    <location>
        <begin position="6"/>
        <end position="30"/>
    </location>
</feature>
<reference evidence="9" key="1">
    <citation type="submission" date="2018-03" db="EMBL/GenBank/DDBJ databases">
        <authorList>
            <person name="Sun L."/>
            <person name="Liu H."/>
            <person name="Chen W."/>
            <person name="Huang K."/>
            <person name="Liu W."/>
            <person name="Gao X."/>
        </authorList>
    </citation>
    <scope>NUCLEOTIDE SEQUENCE [LARGE SCALE GENOMIC DNA]</scope>
    <source>
        <strain evidence="9">SH9</strain>
    </source>
</reference>
<feature type="transmembrane region" description="Helical" evidence="7">
    <location>
        <begin position="117"/>
        <end position="137"/>
    </location>
</feature>
<evidence type="ECO:0000313" key="8">
    <source>
        <dbReference type="EMBL" id="PSC04235.1"/>
    </source>
</evidence>
<evidence type="ECO:0000256" key="2">
    <source>
        <dbReference type="ARBA" id="ARBA00009772"/>
    </source>
</evidence>
<keyword evidence="3" id="KW-1003">Cell membrane</keyword>
<dbReference type="EMBL" id="PVZS01000015">
    <property type="protein sequence ID" value="PSC04235.1"/>
    <property type="molecule type" value="Genomic_DNA"/>
</dbReference>
<feature type="transmembrane region" description="Helical" evidence="7">
    <location>
        <begin position="76"/>
        <end position="96"/>
    </location>
</feature>
<feature type="transmembrane region" description="Helical" evidence="7">
    <location>
        <begin position="223"/>
        <end position="242"/>
    </location>
</feature>
<dbReference type="Pfam" id="PF01311">
    <property type="entry name" value="Bac_export_1"/>
    <property type="match status" value="1"/>
</dbReference>
<accession>A0A2T1HRG5</accession>
<dbReference type="GO" id="GO:0006605">
    <property type="term" value="P:protein targeting"/>
    <property type="evidence" value="ECO:0007669"/>
    <property type="project" value="InterPro"/>
</dbReference>
<comment type="subcellular location">
    <subcellularLocation>
        <location evidence="1">Cell membrane</location>
        <topology evidence="1">Multi-pass membrane protein</topology>
    </subcellularLocation>
</comment>
<evidence type="ECO:0000256" key="6">
    <source>
        <dbReference type="ARBA" id="ARBA00023136"/>
    </source>
</evidence>
<proteinExistence type="inferred from homology"/>
<feature type="transmembrane region" description="Helical" evidence="7">
    <location>
        <begin position="37"/>
        <end position="56"/>
    </location>
</feature>
<organism evidence="8 9">
    <name type="scientific">Alsobacter soli</name>
    <dbReference type="NCBI Taxonomy" id="2109933"/>
    <lineage>
        <taxon>Bacteria</taxon>
        <taxon>Pseudomonadati</taxon>
        <taxon>Pseudomonadota</taxon>
        <taxon>Alphaproteobacteria</taxon>
        <taxon>Hyphomicrobiales</taxon>
        <taxon>Alsobacteraceae</taxon>
        <taxon>Alsobacter</taxon>
    </lineage>
</organism>
<name>A0A2T1HRG5_9HYPH</name>
<keyword evidence="5 7" id="KW-1133">Transmembrane helix</keyword>
<dbReference type="PANTHER" id="PTHR30065">
    <property type="entry name" value="FLAGELLAR BIOSYNTHETIC PROTEIN FLIR"/>
    <property type="match status" value="1"/>
</dbReference>
<evidence type="ECO:0000256" key="5">
    <source>
        <dbReference type="ARBA" id="ARBA00022989"/>
    </source>
</evidence>
<dbReference type="PANTHER" id="PTHR30065:SF1">
    <property type="entry name" value="SURFACE PRESENTATION OF ANTIGENS PROTEIN SPAR"/>
    <property type="match status" value="1"/>
</dbReference>
<evidence type="ECO:0000256" key="7">
    <source>
        <dbReference type="SAM" id="Phobius"/>
    </source>
</evidence>
<feature type="transmembrane region" description="Helical" evidence="7">
    <location>
        <begin position="184"/>
        <end position="203"/>
    </location>
</feature>
<evidence type="ECO:0000256" key="1">
    <source>
        <dbReference type="ARBA" id="ARBA00004651"/>
    </source>
</evidence>